<protein>
    <submittedName>
        <fullName evidence="1">Uncharacterized protein</fullName>
    </submittedName>
</protein>
<dbReference type="EMBL" id="ML769583">
    <property type="protein sequence ID" value="KAE9392985.1"/>
    <property type="molecule type" value="Genomic_DNA"/>
</dbReference>
<gene>
    <name evidence="1" type="ORF">BT96DRAFT_256361</name>
</gene>
<accession>A0A6A4H724</accession>
<organism evidence="1 2">
    <name type="scientific">Gymnopus androsaceus JB14</name>
    <dbReference type="NCBI Taxonomy" id="1447944"/>
    <lineage>
        <taxon>Eukaryota</taxon>
        <taxon>Fungi</taxon>
        <taxon>Dikarya</taxon>
        <taxon>Basidiomycota</taxon>
        <taxon>Agaricomycotina</taxon>
        <taxon>Agaricomycetes</taxon>
        <taxon>Agaricomycetidae</taxon>
        <taxon>Agaricales</taxon>
        <taxon>Marasmiineae</taxon>
        <taxon>Omphalotaceae</taxon>
        <taxon>Gymnopus</taxon>
    </lineage>
</organism>
<dbReference type="Proteomes" id="UP000799118">
    <property type="component" value="Unassembled WGS sequence"/>
</dbReference>
<evidence type="ECO:0000313" key="1">
    <source>
        <dbReference type="EMBL" id="KAE9392985.1"/>
    </source>
</evidence>
<dbReference type="AlphaFoldDB" id="A0A6A4H724"/>
<reference evidence="1" key="1">
    <citation type="journal article" date="2019" name="Environ. Microbiol.">
        <title>Fungal ecological strategies reflected in gene transcription - a case study of two litter decomposers.</title>
        <authorList>
            <person name="Barbi F."/>
            <person name="Kohler A."/>
            <person name="Barry K."/>
            <person name="Baskaran P."/>
            <person name="Daum C."/>
            <person name="Fauchery L."/>
            <person name="Ihrmark K."/>
            <person name="Kuo A."/>
            <person name="LaButti K."/>
            <person name="Lipzen A."/>
            <person name="Morin E."/>
            <person name="Grigoriev I.V."/>
            <person name="Henrissat B."/>
            <person name="Lindahl B."/>
            <person name="Martin F."/>
        </authorList>
    </citation>
    <scope>NUCLEOTIDE SEQUENCE</scope>
    <source>
        <strain evidence="1">JB14</strain>
    </source>
</reference>
<proteinExistence type="predicted"/>
<sequence>MKEETTILLGLPKLRSCLSGGRQWMPYHYAAVFDHLKYKGYDPFGTEYAEAQCLPLFTLSAEGDFEIIDQPCSSEQDYHESEQWEVVSEDSEVREPRQSDVPLRHNHVEECTVLKNGCSTPVPRRYKRYYDGLSRYLRLTEAIQSRNLSSIGGNKRLVKVLRKE</sequence>
<name>A0A6A4H724_9AGAR</name>
<evidence type="ECO:0000313" key="2">
    <source>
        <dbReference type="Proteomes" id="UP000799118"/>
    </source>
</evidence>
<keyword evidence="2" id="KW-1185">Reference proteome</keyword>